<proteinExistence type="inferred from homology"/>
<evidence type="ECO:0000259" key="9">
    <source>
        <dbReference type="PROSITE" id="PS50021"/>
    </source>
</evidence>
<dbReference type="PROSITE" id="PS00020">
    <property type="entry name" value="ACTININ_2"/>
    <property type="match status" value="1"/>
</dbReference>
<keyword evidence="3" id="KW-0963">Cytoplasm</keyword>
<dbReference type="Gene3D" id="2.60.40.10">
    <property type="entry name" value="Immunoglobulins"/>
    <property type="match status" value="22"/>
</dbReference>
<feature type="repeat" description="Filamin" evidence="7">
    <location>
        <begin position="1741"/>
        <end position="1831"/>
    </location>
</feature>
<evidence type="ECO:0000256" key="7">
    <source>
        <dbReference type="PROSITE-ProRule" id="PRU00087"/>
    </source>
</evidence>
<dbReference type="SUPFAM" id="SSF81296">
    <property type="entry name" value="E set domains"/>
    <property type="match status" value="22"/>
</dbReference>
<dbReference type="FunFam" id="1.10.418.10:FF:000008">
    <property type="entry name" value="Filamin-B isoform C"/>
    <property type="match status" value="1"/>
</dbReference>
<dbReference type="PROSITE" id="PS50021">
    <property type="entry name" value="CH"/>
    <property type="match status" value="2"/>
</dbReference>
<comment type="caution">
    <text evidence="10">The sequence shown here is derived from an EMBL/GenBank/DDBJ whole genome shotgun (WGS) entry which is preliminary data.</text>
</comment>
<evidence type="ECO:0000256" key="8">
    <source>
        <dbReference type="SAM" id="MobiDB-lite"/>
    </source>
</evidence>
<dbReference type="PANTHER" id="PTHR38537">
    <property type="entry name" value="JITTERBUG, ISOFORM N"/>
    <property type="match status" value="1"/>
</dbReference>
<dbReference type="InterPro" id="IPR017868">
    <property type="entry name" value="Filamin/ABP280_repeat-like"/>
</dbReference>
<dbReference type="EMBL" id="WJQU01000002">
    <property type="protein sequence ID" value="KAJ6644202.1"/>
    <property type="molecule type" value="Genomic_DNA"/>
</dbReference>
<evidence type="ECO:0000256" key="5">
    <source>
        <dbReference type="ARBA" id="ARBA00023203"/>
    </source>
</evidence>
<dbReference type="SUPFAM" id="SSF47576">
    <property type="entry name" value="Calponin-homology domain, CH-domain"/>
    <property type="match status" value="1"/>
</dbReference>
<feature type="repeat" description="Filamin" evidence="7">
    <location>
        <begin position="1368"/>
        <end position="1463"/>
    </location>
</feature>
<feature type="repeat" description="Filamin" evidence="7">
    <location>
        <begin position="2216"/>
        <end position="2307"/>
    </location>
</feature>
<dbReference type="Proteomes" id="UP001151699">
    <property type="component" value="Chromosome B"/>
</dbReference>
<feature type="region of interest" description="Disordered" evidence="8">
    <location>
        <begin position="21"/>
        <end position="46"/>
    </location>
</feature>
<evidence type="ECO:0000256" key="6">
    <source>
        <dbReference type="ARBA" id="ARBA00023212"/>
    </source>
</evidence>
<dbReference type="OrthoDB" id="5334309at2759"/>
<feature type="repeat" description="Filamin" evidence="7">
    <location>
        <begin position="695"/>
        <end position="791"/>
    </location>
</feature>
<evidence type="ECO:0000256" key="2">
    <source>
        <dbReference type="ARBA" id="ARBA00009238"/>
    </source>
</evidence>
<dbReference type="InterPro" id="IPR001715">
    <property type="entry name" value="CH_dom"/>
</dbReference>
<feature type="repeat" description="Filamin" evidence="7">
    <location>
        <begin position="1176"/>
        <end position="1268"/>
    </location>
</feature>
<feature type="repeat" description="Filamin" evidence="7">
    <location>
        <begin position="306"/>
        <end position="404"/>
    </location>
</feature>
<keyword evidence="6" id="KW-0206">Cytoskeleton</keyword>
<reference evidence="10" key="1">
    <citation type="submission" date="2022-07" db="EMBL/GenBank/DDBJ databases">
        <authorList>
            <person name="Trinca V."/>
            <person name="Uliana J.V.C."/>
            <person name="Torres T.T."/>
            <person name="Ward R.J."/>
            <person name="Monesi N."/>
        </authorList>
    </citation>
    <scope>NUCLEOTIDE SEQUENCE</scope>
    <source>
        <strain evidence="10">HSMRA1968</strain>
        <tissue evidence="10">Whole embryos</tissue>
    </source>
</reference>
<dbReference type="SMART" id="SM00033">
    <property type="entry name" value="CH"/>
    <property type="match status" value="2"/>
</dbReference>
<gene>
    <name evidence="10" type="primary">cher_1</name>
    <name evidence="10" type="ORF">Bhyg_09169</name>
</gene>
<feature type="repeat" description="Filamin" evidence="7">
    <location>
        <begin position="601"/>
        <end position="692"/>
    </location>
</feature>
<dbReference type="InterPro" id="IPR044801">
    <property type="entry name" value="Filamin"/>
</dbReference>
<evidence type="ECO:0000256" key="3">
    <source>
        <dbReference type="ARBA" id="ARBA00022490"/>
    </source>
</evidence>
<dbReference type="GO" id="GO:0030036">
    <property type="term" value="P:actin cytoskeleton organization"/>
    <property type="evidence" value="ECO:0007669"/>
    <property type="project" value="InterPro"/>
</dbReference>
<dbReference type="GO" id="GO:0051015">
    <property type="term" value="F:actin filament binding"/>
    <property type="evidence" value="ECO:0007669"/>
    <property type="project" value="InterPro"/>
</dbReference>
<feature type="repeat" description="Filamin" evidence="7">
    <location>
        <begin position="792"/>
        <end position="883"/>
    </location>
</feature>
<feature type="repeat" description="Filamin" evidence="7">
    <location>
        <begin position="2121"/>
        <end position="2214"/>
    </location>
</feature>
<dbReference type="InterPro" id="IPR036872">
    <property type="entry name" value="CH_dom_sf"/>
</dbReference>
<dbReference type="InterPro" id="IPR013783">
    <property type="entry name" value="Ig-like_fold"/>
</dbReference>
<protein>
    <submittedName>
        <fullName evidence="10">Filamin-A</fullName>
    </submittedName>
</protein>
<feature type="repeat" description="Filamin" evidence="7">
    <location>
        <begin position="1464"/>
        <end position="1557"/>
    </location>
</feature>
<dbReference type="FunFam" id="2.60.40.10:FF:000096">
    <property type="entry name" value="filamin-C isoform X2"/>
    <property type="match status" value="1"/>
</dbReference>
<sequence length="2438" mass="263015">EPPVDSVPRACSDIADYRLRNNNSASVGSDNQGLSQQSYYHPDQQYQQTGEYYDEDEEMEAEKDLAEDAQWKRIQQNTFTRWANEHLKIIDKNINSLETDLSDGLRLIALIEILSQKRMPKYNKRPTFRSQKLENVSVALKFLEVEGIKIVNIDSSDIVDSKLKLILGLIWTLILHYSISLPMLEADDALLNGSTPTPKQRLMHWIQSKIPDLPIGNFTNDWTSGKAVGALVDACAPGLCPDWEVWDPKDAVQNASEAMGLADDWLNVRQLIRPEEMVNPNIDEQSMMTYLSQYPNAKLKTGAPLRPKTNPNRVRAYGPGIEPVGPVVGAPANFTVETFSAGKGTVDVSILNPNGSSETADVRFNNDKNLTYSVSYIPKYEGPHKVFVKFSGRDIPKSPYEVKVEGHAGDASKVTVSGPGLQPDGISVGRSTFFDLNTALAGRGTPEVIILDPAGHKTTVPAKLRQIDNDVWRCEYMSHLQGLHSVNVFYAGKPITNSPFGVKIAPVSDARKVRVGGRGIQPTGIRIGDDADFKVYTEGAGEGVPEIRIIGPGGVNQNISMKKINGSTYDCHYYPTKEGRYVVMVTFGGVEISKSPFEVNVKPKKESSIVAHGPGLSGGVVGYAAAFVVETNGETGALGFNIAGPSQAKIECHDNGDGSALVKYHPTAAGEYAVHILCDNEDIPKSPHIAHILPRSDFHPELVKTFGPGLLPNGVTINTPAEFTVDTKNAGAAPLDVKVQDVFGKSVPIISRDKPDGTKLYSYTPKSNDPHTVEVNYGGVATPNSPHRVYVTAPPDPSKVKLSGPWFEPGAKQNVPTHFTIDARDAGEGELSVHLVHEDTNKEIPVRVLDNEDNTYTVEVIPPAIGSYSTTLEYGGLKVPIAPKVQVTPAIDVSKIKVDGLEPTAPVNSLQQFRVITGGVRKADLAVTITSPSGTRIRAHVIPTAEGFLVNFTPTQLGEYLLSVCFGGTPISPYPFRLQCLTGSDSGKVSANGPGLERGVVGQPAEFLIDTRGAGQGGLGVTVEGPCEAAINCRDNGDGTCNVAYLPTEMGDYTINITFDEKHIYGSPFQAIISPQPNLKKIKVSGIGIQPHGVIMNASTDFVVDMSKVGTDIDQSKLTCAIFDPRGNTIPSKLVPGKTDEEFRIMYTPFEAGRHTIELLYDNAHVPGSPFVVHVKSGCDPSRCKAYGPGLERGNSGKPCKFVVETRGAGTGGLSLAIEGPSEAKMTCIDNRDGSCDVEYLPTEPGDYDITIRFADKHIPGSPFKVTVDETVDPTKVKVYGPGIEHGEVREGVKTYFNVDVSNAGPGKIAVKLNNSEGKALDSVRVEDKGDGLYAVHFVPPKEGSVISASVEFADQEVPYSPFVMNVFPKFDTKKVEVSGDTNKKKLPASLPAKFQIDTKKAGKADINVTIKNPQGKALVPRMEQIEDGTYAVSFVPDECGPYNVSIKYGDKDVVGSPFTLQAHPTGEANKCKIVENAPKVQAFGNKSRVTVDAREAGDGAVTCKIVSDTGSDVDIDIIEKDGFFDIFYVLNDPGDYDLDIKFGGKNIPDGTYSVKVVKKESKPYLNGNSGSSPETSYRPVVLDKLPLPSTGGNVVAEVKMPSGKVDLPIIEDNRDGTVRVQYDPREEGVHELAVKYNGEHVQGSPFKFHVDSIASGFVTAYGPGLTHGVTGEPCNFTISTKGAGAGGLSLAVEGPSKAEISYNDNKDGTVGVTYLPTAPGEYKVSVRFGDKNIKGSPFFAKITGEGRKRNQISVGSCSEVTLPGVISDADLRSLNASIQTPSGLEEPCFLKRMPSGNIGISFTPREVGEHAVSVKRQGKHIHNSPFKVNVCEREVGDAKKVKVTGSALKEGKTHTENTFTVDTTNAGYGGLSLSIEGPSKAEINCTDKEDGTLNISYKPTEPGYYIVNLKFADHHVTGSPFTVKVSGEGSNRQREKIQRQREAVPLTEVGGECKLTFKMPGITSFDLGATVTSPSGVTEDAVIQEIADGLYAVNFIPKELGVHTVSVRYVEMHIPGSPFQFTVGPFRDSGSHLVKAGGAGLERGEVGVPSEFNVWTREAGGGSLAISIEGPSKAEIEFKDRKDGSCNVAYTVTEPGEYRIGLKFNDRHIPDSPHKVYISPAMGDAHKLEVAQFPQGAVQADTPAQFLVRKNGAKGELDAKVIAPSNTEDDCFIQAIDHDEYSVRFYPRESGIHSIHVKFNGVHIPGSPYRIKVGKDVADPACVQASGNGLKEAKTGQKTDFIIDTCNAGSGTLAVTMDGPSKVTMDCTEVDEGYKVRYTALLPGEYYMSIKYNNMHIVGSPFKIICTGDKLCEEGAQETSSVVVETESKYAKSGAKTGPILPNFKSDASKVTTKGMGLKKAFLGKQNQFTIGATDAGNNILYIGMYGPKGPCEEVQVKHMGRNIYQVNYYVRERGDYILIIKWGEEHIPGSPFRVEV</sequence>
<feature type="domain" description="Calponin-homology (CH)" evidence="9">
    <location>
        <begin position="73"/>
        <end position="178"/>
    </location>
</feature>
<dbReference type="FunFam" id="1.10.418.10:FF:000006">
    <property type="entry name" value="Filamin-B isoform A"/>
    <property type="match status" value="1"/>
</dbReference>
<dbReference type="FunFam" id="2.60.40.10:FF:000007">
    <property type="entry name" value="Filamin-B isoform C"/>
    <property type="match status" value="2"/>
</dbReference>
<feature type="repeat" description="Filamin" evidence="7">
    <location>
        <begin position="1074"/>
        <end position="1175"/>
    </location>
</feature>
<accession>A0A9Q0S3N5</accession>
<dbReference type="InterPro" id="IPR001298">
    <property type="entry name" value="Filamin/ABP280_rpt"/>
</dbReference>
<feature type="repeat" description="Filamin" evidence="7">
    <location>
        <begin position="1834"/>
        <end position="1926"/>
    </location>
</feature>
<keyword evidence="5" id="KW-0009">Actin-binding</keyword>
<dbReference type="FunFam" id="2.60.40.10:FF:000001">
    <property type="entry name" value="Filamin-C isoform b"/>
    <property type="match status" value="1"/>
</dbReference>
<dbReference type="Pfam" id="PF00630">
    <property type="entry name" value="Filamin"/>
    <property type="match status" value="22"/>
</dbReference>
<comment type="subcellular location">
    <subcellularLocation>
        <location evidence="1">Cytoplasm</location>
        <location evidence="1">Cytoskeleton</location>
    </subcellularLocation>
</comment>
<dbReference type="FunFam" id="2.60.40.10:FF:000092">
    <property type="entry name" value="Filamin-B isoform B"/>
    <property type="match status" value="1"/>
</dbReference>
<feature type="repeat" description="Filamin" evidence="7">
    <location>
        <begin position="2344"/>
        <end position="2438"/>
    </location>
</feature>
<name>A0A9Q0S3N5_9DIPT</name>
<dbReference type="InterPro" id="IPR001589">
    <property type="entry name" value="Actinin_actin-bd_CS"/>
</dbReference>
<feature type="non-terminal residue" evidence="10">
    <location>
        <position position="2438"/>
    </location>
</feature>
<feature type="repeat" description="Filamin" evidence="7">
    <location>
        <begin position="406"/>
        <end position="504"/>
    </location>
</feature>
<dbReference type="PROSITE" id="PS50194">
    <property type="entry name" value="FILAMIN_REPEAT"/>
    <property type="match status" value="22"/>
</dbReference>
<comment type="similarity">
    <text evidence="2">Belongs to the filamin family.</text>
</comment>
<evidence type="ECO:0000256" key="1">
    <source>
        <dbReference type="ARBA" id="ARBA00004245"/>
    </source>
</evidence>
<feature type="repeat" description="Filamin" evidence="7">
    <location>
        <begin position="1593"/>
        <end position="1651"/>
    </location>
</feature>
<dbReference type="PROSITE" id="PS00019">
    <property type="entry name" value="ACTININ_1"/>
    <property type="match status" value="1"/>
</dbReference>
<keyword evidence="4" id="KW-0677">Repeat</keyword>
<dbReference type="Pfam" id="PF00307">
    <property type="entry name" value="CH"/>
    <property type="match status" value="2"/>
</dbReference>
<dbReference type="CDD" id="cd21311">
    <property type="entry name" value="CH_dFLNA-like_rpt1"/>
    <property type="match status" value="1"/>
</dbReference>
<evidence type="ECO:0000313" key="10">
    <source>
        <dbReference type="EMBL" id="KAJ6644202.1"/>
    </source>
</evidence>
<organism evidence="10 11">
    <name type="scientific">Pseudolycoriella hygida</name>
    <dbReference type="NCBI Taxonomy" id="35572"/>
    <lineage>
        <taxon>Eukaryota</taxon>
        <taxon>Metazoa</taxon>
        <taxon>Ecdysozoa</taxon>
        <taxon>Arthropoda</taxon>
        <taxon>Hexapoda</taxon>
        <taxon>Insecta</taxon>
        <taxon>Pterygota</taxon>
        <taxon>Neoptera</taxon>
        <taxon>Endopterygota</taxon>
        <taxon>Diptera</taxon>
        <taxon>Nematocera</taxon>
        <taxon>Sciaroidea</taxon>
        <taxon>Sciaridae</taxon>
        <taxon>Pseudolycoriella</taxon>
    </lineage>
</organism>
<feature type="repeat" description="Filamin" evidence="7">
    <location>
        <begin position="2035"/>
        <end position="2119"/>
    </location>
</feature>
<dbReference type="InterPro" id="IPR014756">
    <property type="entry name" value="Ig_E-set"/>
</dbReference>
<dbReference type="CDD" id="cd21315">
    <property type="entry name" value="CH_dFLNA-like_rpt2"/>
    <property type="match status" value="1"/>
</dbReference>
<evidence type="ECO:0000313" key="11">
    <source>
        <dbReference type="Proteomes" id="UP001151699"/>
    </source>
</evidence>
<evidence type="ECO:0000256" key="4">
    <source>
        <dbReference type="ARBA" id="ARBA00022737"/>
    </source>
</evidence>
<dbReference type="GO" id="GO:0005856">
    <property type="term" value="C:cytoskeleton"/>
    <property type="evidence" value="ECO:0007669"/>
    <property type="project" value="UniProtKB-SubCell"/>
</dbReference>
<feature type="repeat" description="Filamin" evidence="7">
    <location>
        <begin position="981"/>
        <end position="1073"/>
    </location>
</feature>
<dbReference type="PANTHER" id="PTHR38537:SF8">
    <property type="entry name" value="FILAMIN-A"/>
    <property type="match status" value="1"/>
</dbReference>
<feature type="repeat" description="Filamin" evidence="7">
    <location>
        <begin position="1924"/>
        <end position="2024"/>
    </location>
</feature>
<feature type="repeat" description="Filamin" evidence="7">
    <location>
        <begin position="1651"/>
        <end position="1743"/>
    </location>
</feature>
<feature type="repeat" description="Filamin" evidence="7">
    <location>
        <begin position="888"/>
        <end position="980"/>
    </location>
</feature>
<keyword evidence="11" id="KW-1185">Reference proteome</keyword>
<dbReference type="Gene3D" id="1.10.418.10">
    <property type="entry name" value="Calponin-like domain"/>
    <property type="match status" value="2"/>
</dbReference>
<dbReference type="FunFam" id="2.60.40.10:FF:000140">
    <property type="entry name" value="FiLamiN (Actin binding protein) homolog"/>
    <property type="match status" value="3"/>
</dbReference>
<feature type="repeat" description="Filamin" evidence="7">
    <location>
        <begin position="505"/>
        <end position="601"/>
    </location>
</feature>
<feature type="domain" description="Calponin-homology (CH)" evidence="9">
    <location>
        <begin position="196"/>
        <end position="299"/>
    </location>
</feature>
<dbReference type="SMART" id="SM00557">
    <property type="entry name" value="IG_FLMN"/>
    <property type="match status" value="22"/>
</dbReference>
<feature type="repeat" description="Filamin" evidence="7">
    <location>
        <begin position="1269"/>
        <end position="1367"/>
    </location>
</feature>